<dbReference type="OrthoDB" id="962967at2"/>
<dbReference type="EMBL" id="FOQO01000012">
    <property type="protein sequence ID" value="SFJ68037.1"/>
    <property type="molecule type" value="Genomic_DNA"/>
</dbReference>
<evidence type="ECO:0000313" key="1">
    <source>
        <dbReference type="EMBL" id="SFJ68037.1"/>
    </source>
</evidence>
<gene>
    <name evidence="1" type="ORF">SAMN05444682_112100</name>
</gene>
<sequence>MTEFKVQLDDQVVRALGYHRIEEYINKHLVQMILKMSSQELLRDLKEVDLENDEQWKIAREEAWKSQSHKYQL</sequence>
<dbReference type="AlphaFoldDB" id="A0A1I3TEY9"/>
<protein>
    <submittedName>
        <fullName evidence="1">Uncharacterized protein</fullName>
    </submittedName>
</protein>
<keyword evidence="2" id="KW-1185">Reference proteome</keyword>
<dbReference type="STRING" id="1477437.SAMN05444682_112100"/>
<name>A0A1I3TEY9_9SPHI</name>
<reference evidence="1 2" key="1">
    <citation type="submission" date="2016-10" db="EMBL/GenBank/DDBJ databases">
        <authorList>
            <person name="de Groot N.N."/>
        </authorList>
    </citation>
    <scope>NUCLEOTIDE SEQUENCE [LARGE SCALE GENOMIC DNA]</scope>
    <source>
        <strain evidence="1 2">RK1</strain>
    </source>
</reference>
<dbReference type="RefSeq" id="WP_090630715.1">
    <property type="nucleotide sequence ID" value="NZ_FOQO01000012.1"/>
</dbReference>
<accession>A0A1I3TEY9</accession>
<evidence type="ECO:0000313" key="2">
    <source>
        <dbReference type="Proteomes" id="UP000198670"/>
    </source>
</evidence>
<dbReference type="Proteomes" id="UP000198670">
    <property type="component" value="Unassembled WGS sequence"/>
</dbReference>
<organism evidence="1 2">
    <name type="scientific">Parapedobacter indicus</name>
    <dbReference type="NCBI Taxonomy" id="1477437"/>
    <lineage>
        <taxon>Bacteria</taxon>
        <taxon>Pseudomonadati</taxon>
        <taxon>Bacteroidota</taxon>
        <taxon>Sphingobacteriia</taxon>
        <taxon>Sphingobacteriales</taxon>
        <taxon>Sphingobacteriaceae</taxon>
        <taxon>Parapedobacter</taxon>
    </lineage>
</organism>
<proteinExistence type="predicted"/>